<dbReference type="AlphaFoldDB" id="A0A848LX73"/>
<feature type="region of interest" description="Disordered" evidence="1">
    <location>
        <begin position="181"/>
        <end position="219"/>
    </location>
</feature>
<organism evidence="2 3">
    <name type="scientific">Pyxidicoccus fallax</name>
    <dbReference type="NCBI Taxonomy" id="394095"/>
    <lineage>
        <taxon>Bacteria</taxon>
        <taxon>Pseudomonadati</taxon>
        <taxon>Myxococcota</taxon>
        <taxon>Myxococcia</taxon>
        <taxon>Myxococcales</taxon>
        <taxon>Cystobacterineae</taxon>
        <taxon>Myxococcaceae</taxon>
        <taxon>Pyxidicoccus</taxon>
    </lineage>
</organism>
<dbReference type="RefSeq" id="WP_169351834.1">
    <property type="nucleotide sequence ID" value="NZ_JABBJJ010000461.1"/>
</dbReference>
<name>A0A848LX73_9BACT</name>
<dbReference type="PROSITE" id="PS51257">
    <property type="entry name" value="PROKAR_LIPOPROTEIN"/>
    <property type="match status" value="1"/>
</dbReference>
<proteinExistence type="predicted"/>
<accession>A0A848LX73</accession>
<evidence type="ECO:0000256" key="1">
    <source>
        <dbReference type="SAM" id="MobiDB-lite"/>
    </source>
</evidence>
<gene>
    <name evidence="2" type="ORF">HG543_48805</name>
</gene>
<evidence type="ECO:0000313" key="2">
    <source>
        <dbReference type="EMBL" id="NMO22707.1"/>
    </source>
</evidence>
<dbReference type="Proteomes" id="UP000518300">
    <property type="component" value="Unassembled WGS sequence"/>
</dbReference>
<comment type="caution">
    <text evidence="2">The sequence shown here is derived from an EMBL/GenBank/DDBJ whole genome shotgun (WGS) entry which is preliminary data.</text>
</comment>
<evidence type="ECO:0008006" key="4">
    <source>
        <dbReference type="Google" id="ProtNLM"/>
    </source>
</evidence>
<protein>
    <recommendedName>
        <fullName evidence="4">Lipoprotein</fullName>
    </recommendedName>
</protein>
<reference evidence="2 3" key="1">
    <citation type="submission" date="2020-04" db="EMBL/GenBank/DDBJ databases">
        <title>Draft genome of Pyxidicoccus fallax type strain.</title>
        <authorList>
            <person name="Whitworth D.E."/>
        </authorList>
    </citation>
    <scope>NUCLEOTIDE SEQUENCE [LARGE SCALE GENOMIC DNA]</scope>
    <source>
        <strain evidence="2 3">DSM 14698</strain>
    </source>
</reference>
<sequence length="219" mass="23575">MRPLQSALALALVASGCARRPEPLASPVVNDRSITFPLDAERDAIQVGTPGQSYILEGEVLRALMIAANDLFPPGSAPTECHNRREAYTYRFTRREDVIFIYIDEDLAYCGRRLPSMDSGAKYAIARDGRLLRRIVDGVDEDDAIWRLKTPDGGVVTVIAAPGVVPDATALDAPDSGILKVISEPTGTPAEQGIEALDGGKPERTSSPLLSASRTEETK</sequence>
<evidence type="ECO:0000313" key="3">
    <source>
        <dbReference type="Proteomes" id="UP000518300"/>
    </source>
</evidence>
<keyword evidence="3" id="KW-1185">Reference proteome</keyword>
<dbReference type="EMBL" id="JABBJJ010000461">
    <property type="protein sequence ID" value="NMO22707.1"/>
    <property type="molecule type" value="Genomic_DNA"/>
</dbReference>